<evidence type="ECO:0000313" key="1">
    <source>
        <dbReference type="EMBL" id="PRY85156.1"/>
    </source>
</evidence>
<keyword evidence="2" id="KW-1185">Reference proteome</keyword>
<dbReference type="Proteomes" id="UP000238157">
    <property type="component" value="Unassembled WGS sequence"/>
</dbReference>
<sequence>MRLYKRVISLLKLETFNANLQDLLLFKLLYDKL</sequence>
<organism evidence="1 2">
    <name type="scientific">Mongoliibacter ruber</name>
    <dbReference type="NCBI Taxonomy" id="1750599"/>
    <lineage>
        <taxon>Bacteria</taxon>
        <taxon>Pseudomonadati</taxon>
        <taxon>Bacteroidota</taxon>
        <taxon>Cytophagia</taxon>
        <taxon>Cytophagales</taxon>
        <taxon>Cyclobacteriaceae</taxon>
        <taxon>Mongoliibacter</taxon>
    </lineage>
</organism>
<comment type="caution">
    <text evidence="1">The sequence shown here is derived from an EMBL/GenBank/DDBJ whole genome shotgun (WGS) entry which is preliminary data.</text>
</comment>
<evidence type="ECO:0000313" key="2">
    <source>
        <dbReference type="Proteomes" id="UP000238157"/>
    </source>
</evidence>
<proteinExistence type="predicted"/>
<dbReference type="AlphaFoldDB" id="A0A2T0WER7"/>
<gene>
    <name evidence="1" type="ORF">CLW00_11464</name>
</gene>
<protein>
    <submittedName>
        <fullName evidence="1">Uncharacterized protein</fullName>
    </submittedName>
</protein>
<accession>A0A2T0WER7</accession>
<name>A0A2T0WER7_9BACT</name>
<dbReference type="EMBL" id="PVTR01000014">
    <property type="protein sequence ID" value="PRY85156.1"/>
    <property type="molecule type" value="Genomic_DNA"/>
</dbReference>
<reference evidence="1 2" key="1">
    <citation type="submission" date="2018-03" db="EMBL/GenBank/DDBJ databases">
        <title>Genomic Encyclopedia of Archaeal and Bacterial Type Strains, Phase II (KMG-II): from individual species to whole genera.</title>
        <authorList>
            <person name="Goeker M."/>
        </authorList>
    </citation>
    <scope>NUCLEOTIDE SEQUENCE [LARGE SCALE GENOMIC DNA]</scope>
    <source>
        <strain evidence="1 2">DSM 27929</strain>
    </source>
</reference>